<gene>
    <name evidence="4" type="ORF">G3I71_04290</name>
</gene>
<dbReference type="PANTHER" id="PTHR33495">
    <property type="entry name" value="ANTI-SIGMA FACTOR ANTAGONIST TM_1081-RELATED-RELATED"/>
    <property type="match status" value="1"/>
</dbReference>
<organism evidence="4">
    <name type="scientific">Streptomyces sp. SID12501</name>
    <dbReference type="NCBI Taxonomy" id="2706042"/>
    <lineage>
        <taxon>Bacteria</taxon>
        <taxon>Bacillati</taxon>
        <taxon>Actinomycetota</taxon>
        <taxon>Actinomycetes</taxon>
        <taxon>Kitasatosporales</taxon>
        <taxon>Streptomycetaceae</taxon>
        <taxon>Streptomyces</taxon>
    </lineage>
</organism>
<proteinExistence type="inferred from homology"/>
<dbReference type="CDD" id="cd07043">
    <property type="entry name" value="STAS_anti-anti-sigma_factors"/>
    <property type="match status" value="1"/>
</dbReference>
<dbReference type="EMBL" id="JAAGLU010000003">
    <property type="protein sequence ID" value="NEC85094.1"/>
    <property type="molecule type" value="Genomic_DNA"/>
</dbReference>
<dbReference type="InterPro" id="IPR003658">
    <property type="entry name" value="Anti-sigma_ant"/>
</dbReference>
<dbReference type="PROSITE" id="PS50801">
    <property type="entry name" value="STAS"/>
    <property type="match status" value="1"/>
</dbReference>
<evidence type="ECO:0000256" key="1">
    <source>
        <dbReference type="ARBA" id="ARBA00009013"/>
    </source>
</evidence>
<dbReference type="GO" id="GO:0043856">
    <property type="term" value="F:anti-sigma factor antagonist activity"/>
    <property type="evidence" value="ECO:0007669"/>
    <property type="project" value="InterPro"/>
</dbReference>
<evidence type="ECO:0000313" key="4">
    <source>
        <dbReference type="EMBL" id="NEC85094.1"/>
    </source>
</evidence>
<dbReference type="PANTHER" id="PTHR33495:SF2">
    <property type="entry name" value="ANTI-SIGMA FACTOR ANTAGONIST TM_1081-RELATED"/>
    <property type="match status" value="1"/>
</dbReference>
<dbReference type="Gene3D" id="3.30.750.24">
    <property type="entry name" value="STAS domain"/>
    <property type="match status" value="1"/>
</dbReference>
<accession>A0A6B3BIC4</accession>
<dbReference type="InterPro" id="IPR036513">
    <property type="entry name" value="STAS_dom_sf"/>
</dbReference>
<dbReference type="AlphaFoldDB" id="A0A6B3BIC4"/>
<comment type="caution">
    <text evidence="4">The sequence shown here is derived from an EMBL/GenBank/DDBJ whole genome shotgun (WGS) entry which is preliminary data.</text>
</comment>
<dbReference type="InterPro" id="IPR002645">
    <property type="entry name" value="STAS_dom"/>
</dbReference>
<comment type="similarity">
    <text evidence="1 2">Belongs to the anti-sigma-factor antagonist family.</text>
</comment>
<dbReference type="Pfam" id="PF01740">
    <property type="entry name" value="STAS"/>
    <property type="match status" value="1"/>
</dbReference>
<feature type="domain" description="STAS" evidence="3">
    <location>
        <begin position="10"/>
        <end position="119"/>
    </location>
</feature>
<sequence length="123" mass="13564">MPREPVSPAQQIHVYETAGRTVVQLHGEIDIAVVLRVTAEMDAAINRPNTDVVVDLGPVEFLDCSGLGLLCRARRRAEERGGRLTLVCPHPRIRRMLRIVELDRVFAVTSTVDEALGVRTPAS</sequence>
<evidence type="ECO:0000259" key="3">
    <source>
        <dbReference type="PROSITE" id="PS50801"/>
    </source>
</evidence>
<reference evidence="4" key="1">
    <citation type="submission" date="2020-01" db="EMBL/GenBank/DDBJ databases">
        <title>Insect and environment-associated Actinomycetes.</title>
        <authorList>
            <person name="Currrie C."/>
            <person name="Chevrette M."/>
            <person name="Carlson C."/>
            <person name="Stubbendieck R."/>
            <person name="Wendt-Pienkowski E."/>
        </authorList>
    </citation>
    <scope>NUCLEOTIDE SEQUENCE</scope>
    <source>
        <strain evidence="4">SID12501</strain>
    </source>
</reference>
<dbReference type="RefSeq" id="WP_164312555.1">
    <property type="nucleotide sequence ID" value="NZ_JAAGLU010000003.1"/>
</dbReference>
<protein>
    <recommendedName>
        <fullName evidence="2">Anti-sigma factor antagonist</fullName>
    </recommendedName>
</protein>
<evidence type="ECO:0000256" key="2">
    <source>
        <dbReference type="RuleBase" id="RU003749"/>
    </source>
</evidence>
<name>A0A6B3BIC4_9ACTN</name>
<dbReference type="SUPFAM" id="SSF52091">
    <property type="entry name" value="SpoIIaa-like"/>
    <property type="match status" value="1"/>
</dbReference>
<dbReference type="NCBIfam" id="TIGR00377">
    <property type="entry name" value="ant_ant_sig"/>
    <property type="match status" value="1"/>
</dbReference>